<feature type="region of interest" description="Disordered" evidence="1">
    <location>
        <begin position="251"/>
        <end position="281"/>
    </location>
</feature>
<dbReference type="AlphaFoldDB" id="A0AAE9YG51"/>
<accession>A0AAE9YG51</accession>
<keyword evidence="2" id="KW-0472">Membrane</keyword>
<name>A0AAE9YG51_9ACTN</name>
<dbReference type="RefSeq" id="WP_272736703.1">
    <property type="nucleotide sequence ID" value="NZ_CP116942.1"/>
</dbReference>
<keyword evidence="2" id="KW-0812">Transmembrane</keyword>
<proteinExistence type="predicted"/>
<feature type="transmembrane region" description="Helical" evidence="2">
    <location>
        <begin position="124"/>
        <end position="146"/>
    </location>
</feature>
<dbReference type="Proteomes" id="UP001216390">
    <property type="component" value="Chromosome"/>
</dbReference>
<feature type="transmembrane region" description="Helical" evidence="2">
    <location>
        <begin position="223"/>
        <end position="246"/>
    </location>
</feature>
<feature type="transmembrane region" description="Helical" evidence="2">
    <location>
        <begin position="194"/>
        <end position="216"/>
    </location>
</feature>
<keyword evidence="4" id="KW-1185">Reference proteome</keyword>
<evidence type="ECO:0000313" key="4">
    <source>
        <dbReference type="Proteomes" id="UP001216390"/>
    </source>
</evidence>
<keyword evidence="2" id="KW-1133">Transmembrane helix</keyword>
<dbReference type="EMBL" id="CP116942">
    <property type="protein sequence ID" value="WCO67181.1"/>
    <property type="molecule type" value="Genomic_DNA"/>
</dbReference>
<evidence type="ECO:0000313" key="3">
    <source>
        <dbReference type="EMBL" id="WCO67181.1"/>
    </source>
</evidence>
<feature type="transmembrane region" description="Helical" evidence="2">
    <location>
        <begin position="53"/>
        <end position="75"/>
    </location>
</feature>
<dbReference type="KEGG" id="ima:PO878_00405"/>
<reference evidence="3" key="1">
    <citation type="submission" date="2023-01" db="EMBL/GenBank/DDBJ databases">
        <title>The diversity of Class Acidimicrobiia in South China Sea sediment environments and the proposal of Iamia marina sp. nov., a novel species of the genus Iamia.</title>
        <authorList>
            <person name="He Y."/>
            <person name="Tian X."/>
        </authorList>
    </citation>
    <scope>NUCLEOTIDE SEQUENCE</scope>
    <source>
        <strain evidence="3">DSM 19957</strain>
    </source>
</reference>
<gene>
    <name evidence="3" type="ORF">PO878_00405</name>
</gene>
<evidence type="ECO:0000256" key="1">
    <source>
        <dbReference type="SAM" id="MobiDB-lite"/>
    </source>
</evidence>
<sequence length="281" mass="28817">MLTTGSKWFFGLAAAAFAGALVYGGATNPSDVGMDTFTGVLTFGYKGGVGDHLGYAVLMSIAGASLFLGATTAAFRDASVEAEAQLLERETVPEVLAPAHGSYWPVIGAFGAGCLVVGLVTTSLLVILGFLVLGAVVFEWGISAWAEKATGDDAVNRSIRRRVMMPVEVPVLGALGIAVFVLAVSRMLLALPKLGVYLLFGLVPLAVLIVAFALSARPRINRSLVAGLCIVGGVAVLAGGVVSTAVGPREIEEHHEEEESEGAPLLAPDAPVTATAPGTTR</sequence>
<feature type="transmembrane region" description="Helical" evidence="2">
    <location>
        <begin position="95"/>
        <end position="118"/>
    </location>
</feature>
<protein>
    <recommendedName>
        <fullName evidence="5">Cytochrome c oxidase polypeptide IV</fullName>
    </recommendedName>
</protein>
<evidence type="ECO:0000256" key="2">
    <source>
        <dbReference type="SAM" id="Phobius"/>
    </source>
</evidence>
<feature type="transmembrane region" description="Helical" evidence="2">
    <location>
        <begin position="167"/>
        <end position="188"/>
    </location>
</feature>
<evidence type="ECO:0008006" key="5">
    <source>
        <dbReference type="Google" id="ProtNLM"/>
    </source>
</evidence>
<organism evidence="3 4">
    <name type="scientific">Iamia majanohamensis</name>
    <dbReference type="NCBI Taxonomy" id="467976"/>
    <lineage>
        <taxon>Bacteria</taxon>
        <taxon>Bacillati</taxon>
        <taxon>Actinomycetota</taxon>
        <taxon>Acidimicrobiia</taxon>
        <taxon>Acidimicrobiales</taxon>
        <taxon>Iamiaceae</taxon>
        <taxon>Iamia</taxon>
    </lineage>
</organism>